<name>A0AAV2H2W7_LYMST</name>
<dbReference type="PROSITE" id="PS01248">
    <property type="entry name" value="EGF_LAM_1"/>
    <property type="match status" value="1"/>
</dbReference>
<reference evidence="3 4" key="1">
    <citation type="submission" date="2024-04" db="EMBL/GenBank/DDBJ databases">
        <authorList>
            <consortium name="Genoscope - CEA"/>
            <person name="William W."/>
        </authorList>
    </citation>
    <scope>NUCLEOTIDE SEQUENCE [LARGE SCALE GENOMIC DNA]</scope>
</reference>
<dbReference type="AlphaFoldDB" id="A0AAV2H2W7"/>
<dbReference type="SUPFAM" id="SSF57196">
    <property type="entry name" value="EGF/Laminin"/>
    <property type="match status" value="1"/>
</dbReference>
<gene>
    <name evidence="3" type="ORF">GSLYS_00001902001</name>
</gene>
<proteinExistence type="predicted"/>
<protein>
    <recommendedName>
        <fullName evidence="2">Laminin EGF-like domain-containing protein</fullName>
    </recommendedName>
</protein>
<comment type="caution">
    <text evidence="3">The sequence shown here is derived from an EMBL/GenBank/DDBJ whole genome shotgun (WGS) entry which is preliminary data.</text>
</comment>
<dbReference type="Pfam" id="PF00053">
    <property type="entry name" value="EGF_laminin"/>
    <property type="match status" value="2"/>
</dbReference>
<keyword evidence="1" id="KW-0424">Laminin EGF-like domain</keyword>
<evidence type="ECO:0000256" key="1">
    <source>
        <dbReference type="PROSITE-ProRule" id="PRU00460"/>
    </source>
</evidence>
<organism evidence="3 4">
    <name type="scientific">Lymnaea stagnalis</name>
    <name type="common">Great pond snail</name>
    <name type="synonym">Helix stagnalis</name>
    <dbReference type="NCBI Taxonomy" id="6523"/>
    <lineage>
        <taxon>Eukaryota</taxon>
        <taxon>Metazoa</taxon>
        <taxon>Spiralia</taxon>
        <taxon>Lophotrochozoa</taxon>
        <taxon>Mollusca</taxon>
        <taxon>Gastropoda</taxon>
        <taxon>Heterobranchia</taxon>
        <taxon>Euthyneura</taxon>
        <taxon>Panpulmonata</taxon>
        <taxon>Hygrophila</taxon>
        <taxon>Lymnaeoidea</taxon>
        <taxon>Lymnaeidae</taxon>
        <taxon>Lymnaea</taxon>
    </lineage>
</organism>
<evidence type="ECO:0000259" key="2">
    <source>
        <dbReference type="PROSITE" id="PS50027"/>
    </source>
</evidence>
<dbReference type="PRINTS" id="PR00011">
    <property type="entry name" value="EGFLAMININ"/>
</dbReference>
<dbReference type="SMART" id="SM00180">
    <property type="entry name" value="EGF_Lam"/>
    <property type="match status" value="1"/>
</dbReference>
<feature type="domain" description="Laminin EGF-like" evidence="2">
    <location>
        <begin position="11"/>
        <end position="56"/>
    </location>
</feature>
<dbReference type="PROSITE" id="PS50027">
    <property type="entry name" value="EGF_LAM_2"/>
    <property type="match status" value="1"/>
</dbReference>
<dbReference type="FunFam" id="2.10.25.10:FF:000189">
    <property type="entry name" value="Laminin subunit alpha 2"/>
    <property type="match status" value="1"/>
</dbReference>
<keyword evidence="4" id="KW-1185">Reference proteome</keyword>
<comment type="caution">
    <text evidence="1">Lacks conserved residue(s) required for the propagation of feature annotation.</text>
</comment>
<accession>A0AAV2H2W7</accession>
<feature type="non-terminal residue" evidence="3">
    <location>
        <position position="81"/>
    </location>
</feature>
<keyword evidence="1" id="KW-1015">Disulfide bond</keyword>
<sequence>YGFSIIGCSACNCDSSSSLCDSVTGQCQCPENTIGRQCEFCTPNHWNWTKSLGCQDCGCHTYGSVTLQCNSTSGVCGCKIG</sequence>
<dbReference type="CDD" id="cd00055">
    <property type="entry name" value="EGF_Lam"/>
    <property type="match status" value="1"/>
</dbReference>
<feature type="disulfide bond" evidence="1">
    <location>
        <begin position="29"/>
        <end position="38"/>
    </location>
</feature>
<dbReference type="InterPro" id="IPR002049">
    <property type="entry name" value="LE_dom"/>
</dbReference>
<evidence type="ECO:0000313" key="4">
    <source>
        <dbReference type="Proteomes" id="UP001497497"/>
    </source>
</evidence>
<dbReference type="Proteomes" id="UP001497497">
    <property type="component" value="Unassembled WGS sequence"/>
</dbReference>
<dbReference type="Gene3D" id="2.170.300.10">
    <property type="entry name" value="Tie2 ligand-binding domain superfamily"/>
    <property type="match status" value="1"/>
</dbReference>
<dbReference type="EMBL" id="CAXITT010000021">
    <property type="protein sequence ID" value="CAL1527732.1"/>
    <property type="molecule type" value="Genomic_DNA"/>
</dbReference>
<feature type="non-terminal residue" evidence="3">
    <location>
        <position position="1"/>
    </location>
</feature>
<evidence type="ECO:0000313" key="3">
    <source>
        <dbReference type="EMBL" id="CAL1527732.1"/>
    </source>
</evidence>